<reference evidence="2 3" key="1">
    <citation type="journal article" date="2011" name="PLoS Genet.">
        <title>Finished genome of the fungal wheat pathogen Mycosphaerella graminicola reveals dispensome structure, chromosome plasticity, and stealth pathogenesis.</title>
        <authorList>
            <person name="Goodwin S.B."/>
            <person name="Ben M'barek S."/>
            <person name="Dhillon B."/>
            <person name="Wittenberg A.H.J."/>
            <person name="Crane C.F."/>
            <person name="Hane J.K."/>
            <person name="Foster A.J."/>
            <person name="Van der Lee T.A.J."/>
            <person name="Grimwood J."/>
            <person name="Aerts A."/>
            <person name="Antoniw J."/>
            <person name="Bailey A."/>
            <person name="Bluhm B."/>
            <person name="Bowler J."/>
            <person name="Bristow J."/>
            <person name="van der Burgt A."/>
            <person name="Canto-Canche B."/>
            <person name="Churchill A.C.L."/>
            <person name="Conde-Ferraez L."/>
            <person name="Cools H.J."/>
            <person name="Coutinho P.M."/>
            <person name="Csukai M."/>
            <person name="Dehal P."/>
            <person name="De Wit P."/>
            <person name="Donzelli B."/>
            <person name="van de Geest H.C."/>
            <person name="van Ham R.C.H.J."/>
            <person name="Hammond-Kosack K.E."/>
            <person name="Henrissat B."/>
            <person name="Kilian A."/>
            <person name="Kobayashi A.K."/>
            <person name="Koopmann E."/>
            <person name="Kourmpetis Y."/>
            <person name="Kuzniar A."/>
            <person name="Lindquist E."/>
            <person name="Lombard V."/>
            <person name="Maliepaard C."/>
            <person name="Martins N."/>
            <person name="Mehrabi R."/>
            <person name="Nap J.P.H."/>
            <person name="Ponomarenko A."/>
            <person name="Rudd J.J."/>
            <person name="Salamov A."/>
            <person name="Schmutz J."/>
            <person name="Schouten H.J."/>
            <person name="Shapiro H."/>
            <person name="Stergiopoulos I."/>
            <person name="Torriani S.F.F."/>
            <person name="Tu H."/>
            <person name="de Vries R.P."/>
            <person name="Waalwijk C."/>
            <person name="Ware S.B."/>
            <person name="Wiebenga A."/>
            <person name="Zwiers L.-H."/>
            <person name="Oliver R.P."/>
            <person name="Grigoriev I.V."/>
            <person name="Kema G.H.J."/>
        </authorList>
    </citation>
    <scope>NUCLEOTIDE SEQUENCE [LARGE SCALE GENOMIC DNA]</scope>
    <source>
        <strain evidence="3">CBS 115943 / IPO323</strain>
    </source>
</reference>
<dbReference type="InterPro" id="IPR011333">
    <property type="entry name" value="SKP1/BTB/POZ_sf"/>
</dbReference>
<dbReference type="InParanoid" id="F9XLW6"/>
<dbReference type="GeneID" id="13398440"/>
<feature type="region of interest" description="Disordered" evidence="1">
    <location>
        <begin position="605"/>
        <end position="643"/>
    </location>
</feature>
<dbReference type="AlphaFoldDB" id="F9XLW6"/>
<dbReference type="EMBL" id="CM001205">
    <property type="protein sequence ID" value="EGP84019.1"/>
    <property type="molecule type" value="Genomic_DNA"/>
</dbReference>
<protein>
    <recommendedName>
        <fullName evidence="4">BTB domain-containing protein</fullName>
    </recommendedName>
</protein>
<dbReference type="RefSeq" id="XP_003849043.1">
    <property type="nucleotide sequence ID" value="XM_003848995.1"/>
</dbReference>
<dbReference type="OrthoDB" id="10486655at2759"/>
<evidence type="ECO:0000313" key="2">
    <source>
        <dbReference type="EMBL" id="EGP84019.1"/>
    </source>
</evidence>
<dbReference type="KEGG" id="ztr:MYCGRDRAFT_96368"/>
<dbReference type="Proteomes" id="UP000008062">
    <property type="component" value="Chromosome 10"/>
</dbReference>
<feature type="region of interest" description="Disordered" evidence="1">
    <location>
        <begin position="726"/>
        <end position="791"/>
    </location>
</feature>
<name>F9XLW6_ZYMTI</name>
<organism evidence="2 3">
    <name type="scientific">Zymoseptoria tritici (strain CBS 115943 / IPO323)</name>
    <name type="common">Speckled leaf blotch fungus</name>
    <name type="synonym">Septoria tritici</name>
    <dbReference type="NCBI Taxonomy" id="336722"/>
    <lineage>
        <taxon>Eukaryota</taxon>
        <taxon>Fungi</taxon>
        <taxon>Dikarya</taxon>
        <taxon>Ascomycota</taxon>
        <taxon>Pezizomycotina</taxon>
        <taxon>Dothideomycetes</taxon>
        <taxon>Dothideomycetidae</taxon>
        <taxon>Mycosphaerellales</taxon>
        <taxon>Mycosphaerellaceae</taxon>
        <taxon>Zymoseptoria</taxon>
    </lineage>
</organism>
<gene>
    <name evidence="2" type="ORF">MYCGRDRAFT_96368</name>
</gene>
<accession>F9XLW6</accession>
<evidence type="ECO:0000313" key="3">
    <source>
        <dbReference type="Proteomes" id="UP000008062"/>
    </source>
</evidence>
<dbReference type="HOGENOM" id="CLU_354969_0_0_1"/>
<sequence>MSLDFALREILQDDPESDLIVMFGAECWGCHKSVVFSAAPLLRNDCTCKETCGIEYNELDLSGETYKAARLAILSMYDFDETRTLEGFSYRSCIDVLEIAERWGMEDLQQAARTALEKQAMFSENSRRTAKVIAALRNLSEEEDLMLADRIEMKRMPELLLASRRGQLSYENVKTFLASVGVATSGNVFSSKEVVLKDVVPMEVDAPPAREKTAPSSYKPIISHKATVKPEQTIASEKEATPRSGPPLKRRRFSDEESKGIFMTELPIRQSKVKFVAVDAAGAAKSAISPARPQMIVFAGHLTTNTCALQPRLLGHSLPKVDLDGSGCTYTEPFGDESFVGDWAGRIVRAFLVSVHVTGAGLDLPEESREYSKESEVFTSQDRYPAAMGLTADLPLLFNDETYSDLKVHYQGTGDCSHRCIVLPKSKKLRDMCTREKDDLKGVPQYEIDMSSEAAGYAPVGAMLKSMYMSDETQIFEGCTFGECVATFDLAERFGLADLKEATRRALGPANDNLRLGSDVGECMDLILNLKGAEVSALVDQFLLERMPEFLCHKPTSQWLEGKDTLRYLSMLERRTRIDSTRITSGEDSVFEDSPDNSCVTKAARAMVGPEPEPESEPESEPEPDADLAPPSKKRRRGRKLNSVDADTTALSNAVVNIAEQASSVDAVILQDNFEESAALRSSWPPAEAPQPAVARRKSTRLKTIRKQATFCAGEADEMREVYAGEMEPEGANGKQRVALRRPGSYDGDDEEPDVELKREKWGLKEDTEEPVFRSKRIKRSLKEGEDEPGG</sequence>
<keyword evidence="3" id="KW-1185">Reference proteome</keyword>
<dbReference type="Gene3D" id="3.30.710.10">
    <property type="entry name" value="Potassium Channel Kv1.1, Chain A"/>
    <property type="match status" value="2"/>
</dbReference>
<evidence type="ECO:0000256" key="1">
    <source>
        <dbReference type="SAM" id="MobiDB-lite"/>
    </source>
</evidence>
<feature type="compositionally biased region" description="Basic and acidic residues" evidence="1">
    <location>
        <begin position="755"/>
        <end position="766"/>
    </location>
</feature>
<feature type="compositionally biased region" description="Acidic residues" evidence="1">
    <location>
        <begin position="612"/>
        <end position="626"/>
    </location>
</feature>
<feature type="region of interest" description="Disordered" evidence="1">
    <location>
        <begin position="678"/>
        <end position="701"/>
    </location>
</feature>
<proteinExistence type="predicted"/>
<evidence type="ECO:0008006" key="4">
    <source>
        <dbReference type="Google" id="ProtNLM"/>
    </source>
</evidence>